<comment type="function">
    <text evidence="4">Catalyzes the NADPH-dependent reduction of N-acetyl-5-glutamyl phosphate to yield N-acetyl-L-glutamate 5-semialdehyde.</text>
</comment>
<dbReference type="SUPFAM" id="SSF55347">
    <property type="entry name" value="Glyceraldehyde-3-phosphate dehydrogenase-like, C-terminal domain"/>
    <property type="match status" value="1"/>
</dbReference>
<dbReference type="NCBIfam" id="TIGR01850">
    <property type="entry name" value="argC"/>
    <property type="match status" value="1"/>
</dbReference>
<accession>A0ABU7PJ49</accession>
<dbReference type="InterPro" id="IPR000534">
    <property type="entry name" value="Semialdehyde_DH_NAD-bd"/>
</dbReference>
<dbReference type="GO" id="GO:0003942">
    <property type="term" value="F:N-acetyl-gamma-glutamyl-phosphate reductase activity"/>
    <property type="evidence" value="ECO:0007669"/>
    <property type="project" value="UniProtKB-EC"/>
</dbReference>
<evidence type="ECO:0000256" key="4">
    <source>
        <dbReference type="HAMAP-Rule" id="MF_00150"/>
    </source>
</evidence>
<evidence type="ECO:0000256" key="1">
    <source>
        <dbReference type="ARBA" id="ARBA00022605"/>
    </source>
</evidence>
<dbReference type="Proteomes" id="UP001344658">
    <property type="component" value="Unassembled WGS sequence"/>
</dbReference>
<feature type="active site" evidence="4">
    <location>
        <position position="145"/>
    </location>
</feature>
<comment type="subcellular location">
    <subcellularLocation>
        <location evidence="4">Cytoplasm</location>
    </subcellularLocation>
</comment>
<keyword evidence="7" id="KW-1185">Reference proteome</keyword>
<evidence type="ECO:0000256" key="3">
    <source>
        <dbReference type="ARBA" id="ARBA00023002"/>
    </source>
</evidence>
<dbReference type="RefSeq" id="WP_330799557.1">
    <property type="nucleotide sequence ID" value="NZ_JAZEWV010000035.1"/>
</dbReference>
<dbReference type="EMBL" id="JAZEWV010000035">
    <property type="protein sequence ID" value="MEE4545853.1"/>
    <property type="molecule type" value="Genomic_DNA"/>
</dbReference>
<keyword evidence="2 4" id="KW-0521">NADP</keyword>
<evidence type="ECO:0000313" key="6">
    <source>
        <dbReference type="EMBL" id="MEE4545853.1"/>
    </source>
</evidence>
<dbReference type="InterPro" id="IPR050085">
    <property type="entry name" value="AGPR"/>
</dbReference>
<sequence length="336" mass="35564">MKRIAVVGGRGFVGGELLRLLVHHPEVEVAAVTSDTQAGRAVETAHPPLRGSGLRYSRRADLEPVDLVFLAGVHGSSAKIVDEVAALAPKIVDLTADFRIGDAALMERYYGWSREGEHAKAFVRGLPELHRKQIADADRVAVPGCMATSAILSLAPLASRGLLKDVQVDARTGSSGAGAGAGDANSHALRSGVMRVFAPFDHRHEAEVAEALRVDVSMTVTATPQVRGVQTLTKVAVGDVGERELLAMYRDDYGAEPFVRLVNSPRGTYRYPDPKVLLGSNFCDVGVVADGRGRALVIGSLDNLMKGAAGGAVQCMNLMLGLPETYGLTFPGLHPV</sequence>
<dbReference type="HAMAP" id="MF_00150">
    <property type="entry name" value="ArgC_type1"/>
    <property type="match status" value="1"/>
</dbReference>
<comment type="caution">
    <text evidence="6">The sequence shown here is derived from an EMBL/GenBank/DDBJ whole genome shotgun (WGS) entry which is preliminary data.</text>
</comment>
<dbReference type="PANTHER" id="PTHR32338:SF11">
    <property type="entry name" value="[LYSW]-L-2-AMINOADIPATE_[LYSW]-L-GLUTAMATE PHOSPHATE REDUCTASE-RELATED"/>
    <property type="match status" value="1"/>
</dbReference>
<keyword evidence="4" id="KW-0963">Cytoplasm</keyword>
<dbReference type="SUPFAM" id="SSF51735">
    <property type="entry name" value="NAD(P)-binding Rossmann-fold domains"/>
    <property type="match status" value="1"/>
</dbReference>
<dbReference type="InterPro" id="IPR058924">
    <property type="entry name" value="AGPR_dimerisation_dom"/>
</dbReference>
<evidence type="ECO:0000256" key="2">
    <source>
        <dbReference type="ARBA" id="ARBA00022857"/>
    </source>
</evidence>
<dbReference type="Gene3D" id="3.30.360.10">
    <property type="entry name" value="Dihydrodipicolinate Reductase, domain 2"/>
    <property type="match status" value="1"/>
</dbReference>
<dbReference type="PANTHER" id="PTHR32338">
    <property type="entry name" value="N-ACETYL-GAMMA-GLUTAMYL-PHOSPHATE REDUCTASE, CHLOROPLASTIC-RELATED-RELATED"/>
    <property type="match status" value="1"/>
</dbReference>
<dbReference type="SMART" id="SM00859">
    <property type="entry name" value="Semialdhyde_dh"/>
    <property type="match status" value="1"/>
</dbReference>
<dbReference type="Pfam" id="PF22698">
    <property type="entry name" value="Semialdhyde_dhC_1"/>
    <property type="match status" value="1"/>
</dbReference>
<name>A0ABU7PJ49_9ACTN</name>
<comment type="similarity">
    <text evidence="4">Belongs to the NAGSA dehydrogenase family. Type 1 subfamily.</text>
</comment>
<dbReference type="EC" id="1.2.1.38" evidence="4"/>
<gene>
    <name evidence="4 6" type="primary">argC</name>
    <name evidence="6" type="ORF">V2S66_28275</name>
</gene>
<proteinExistence type="inferred from homology"/>
<keyword evidence="3 4" id="KW-0560">Oxidoreductase</keyword>
<protein>
    <recommendedName>
        <fullName evidence="4">N-acetyl-gamma-glutamyl-phosphate reductase</fullName>
        <shortName evidence="4">AGPR</shortName>
        <ecNumber evidence="4">1.2.1.38</ecNumber>
    </recommendedName>
    <alternativeName>
        <fullName evidence="4">N-acetyl-glutamate semialdehyde dehydrogenase</fullName>
        <shortName evidence="4">NAGSA dehydrogenase</shortName>
    </alternativeName>
</protein>
<organism evidence="6 7">
    <name type="scientific">Actinacidiphila polyblastidii</name>
    <dbReference type="NCBI Taxonomy" id="3110430"/>
    <lineage>
        <taxon>Bacteria</taxon>
        <taxon>Bacillati</taxon>
        <taxon>Actinomycetota</taxon>
        <taxon>Actinomycetes</taxon>
        <taxon>Kitasatosporales</taxon>
        <taxon>Streptomycetaceae</taxon>
        <taxon>Actinacidiphila</taxon>
    </lineage>
</organism>
<dbReference type="InterPro" id="IPR000706">
    <property type="entry name" value="AGPR_type-1"/>
</dbReference>
<keyword evidence="1 4" id="KW-0028">Amino-acid biosynthesis</keyword>
<evidence type="ECO:0000313" key="7">
    <source>
        <dbReference type="Proteomes" id="UP001344658"/>
    </source>
</evidence>
<comment type="pathway">
    <text evidence="4">Amino-acid biosynthesis; L-arginine biosynthesis; N(2)-acetyl-L-ornithine from L-glutamate: step 3/4.</text>
</comment>
<dbReference type="InterPro" id="IPR036291">
    <property type="entry name" value="NAD(P)-bd_dom_sf"/>
</dbReference>
<dbReference type="Pfam" id="PF01118">
    <property type="entry name" value="Semialdhyde_dh"/>
    <property type="match status" value="1"/>
</dbReference>
<dbReference type="Gene3D" id="3.40.50.720">
    <property type="entry name" value="NAD(P)-binding Rossmann-like Domain"/>
    <property type="match status" value="1"/>
</dbReference>
<comment type="catalytic activity">
    <reaction evidence="4">
        <text>N-acetyl-L-glutamate 5-semialdehyde + phosphate + NADP(+) = N-acetyl-L-glutamyl 5-phosphate + NADPH + H(+)</text>
        <dbReference type="Rhea" id="RHEA:21588"/>
        <dbReference type="ChEBI" id="CHEBI:15378"/>
        <dbReference type="ChEBI" id="CHEBI:29123"/>
        <dbReference type="ChEBI" id="CHEBI:43474"/>
        <dbReference type="ChEBI" id="CHEBI:57783"/>
        <dbReference type="ChEBI" id="CHEBI:57936"/>
        <dbReference type="ChEBI" id="CHEBI:58349"/>
        <dbReference type="EC" id="1.2.1.38"/>
    </reaction>
</comment>
<feature type="domain" description="Semialdehyde dehydrogenase NAD-binding" evidence="5">
    <location>
        <begin position="3"/>
        <end position="137"/>
    </location>
</feature>
<reference evidence="6 7" key="1">
    <citation type="submission" date="2023-12" db="EMBL/GenBank/DDBJ databases">
        <title>Streptomyces sp. V4-01.</title>
        <authorList>
            <person name="Somphong A."/>
            <person name="Phongsopitanun W."/>
        </authorList>
    </citation>
    <scope>NUCLEOTIDE SEQUENCE [LARGE SCALE GENOMIC DNA]</scope>
    <source>
        <strain evidence="6 7">V4-01</strain>
    </source>
</reference>
<evidence type="ECO:0000259" key="5">
    <source>
        <dbReference type="SMART" id="SM00859"/>
    </source>
</evidence>
<keyword evidence="4" id="KW-0055">Arginine biosynthesis</keyword>